<comment type="caution">
    <text evidence="1">The sequence shown here is derived from an EMBL/GenBank/DDBJ whole genome shotgun (WGS) entry which is preliminary data.</text>
</comment>
<evidence type="ECO:0000313" key="1">
    <source>
        <dbReference type="EMBL" id="GDY34006.1"/>
    </source>
</evidence>
<accession>A0A4D4JHX9</accession>
<dbReference type="AlphaFoldDB" id="A0A4D4JHX9"/>
<reference evidence="2" key="1">
    <citation type="submission" date="2019-04" db="EMBL/GenBank/DDBJ databases">
        <title>Draft genome sequence of Pseudonocardiaceae bacterium SL3-2-4.</title>
        <authorList>
            <person name="Ningsih F."/>
            <person name="Yokota A."/>
            <person name="Sakai Y."/>
            <person name="Nanatani K."/>
            <person name="Yabe S."/>
            <person name="Oetari A."/>
            <person name="Sjamsuridzal W."/>
        </authorList>
    </citation>
    <scope>NUCLEOTIDE SEQUENCE [LARGE SCALE GENOMIC DNA]</scope>
    <source>
        <strain evidence="2">SL3-2-4</strain>
    </source>
</reference>
<sequence>MSDQHILPELPVMQGAGAVVAMWPPGAGHALDPYSAVVEYPVLEPLLALCERADSGWVFRHKRGRSGEVTAIQGVRIVEGSHMDVVRIVSHERVVVARAWLVGERAGEFMLNVEGRPEKVIPILISLPDREV</sequence>
<name>A0A4D4JHX9_9PSEU</name>
<dbReference type="Proteomes" id="UP000298860">
    <property type="component" value="Unassembled WGS sequence"/>
</dbReference>
<keyword evidence="2" id="KW-1185">Reference proteome</keyword>
<organism evidence="1 2">
    <name type="scientific">Gandjariella thermophila</name>
    <dbReference type="NCBI Taxonomy" id="1931992"/>
    <lineage>
        <taxon>Bacteria</taxon>
        <taxon>Bacillati</taxon>
        <taxon>Actinomycetota</taxon>
        <taxon>Actinomycetes</taxon>
        <taxon>Pseudonocardiales</taxon>
        <taxon>Pseudonocardiaceae</taxon>
        <taxon>Gandjariella</taxon>
    </lineage>
</organism>
<dbReference type="RefSeq" id="WP_137816902.1">
    <property type="nucleotide sequence ID" value="NZ_BJFL01000078.1"/>
</dbReference>
<evidence type="ECO:0000313" key="2">
    <source>
        <dbReference type="Proteomes" id="UP000298860"/>
    </source>
</evidence>
<dbReference type="OrthoDB" id="3693098at2"/>
<dbReference type="EMBL" id="BJFL01000078">
    <property type="protein sequence ID" value="GDY34006.1"/>
    <property type="molecule type" value="Genomic_DNA"/>
</dbReference>
<proteinExistence type="predicted"/>
<gene>
    <name evidence="1" type="ORF">GTS_56390</name>
</gene>
<protein>
    <submittedName>
        <fullName evidence="1">Uncharacterized protein</fullName>
    </submittedName>
</protein>